<proteinExistence type="inferred from homology"/>
<evidence type="ECO:0000313" key="11">
    <source>
        <dbReference type="EMBL" id="QHI70229.1"/>
    </source>
</evidence>
<dbReference type="PANTHER" id="PTHR43538">
    <property type="entry name" value="ALPHA-IPM SYNTHASE/HOMOCITRATE SYNTHASE"/>
    <property type="match status" value="1"/>
</dbReference>
<comment type="similarity">
    <text evidence="2 9">Belongs to the alpha-IPM synthase/homocitrate synthase family.</text>
</comment>
<evidence type="ECO:0000259" key="10">
    <source>
        <dbReference type="PROSITE" id="PS50991"/>
    </source>
</evidence>
<keyword evidence="6" id="KW-0100">Branched-chain amino acid biosynthesis</keyword>
<evidence type="ECO:0000256" key="8">
    <source>
        <dbReference type="NCBIfam" id="TIGR00977"/>
    </source>
</evidence>
<accession>A0A6P1M5Z5</accession>
<dbReference type="Gene3D" id="1.10.238.260">
    <property type="match status" value="1"/>
</dbReference>
<comment type="pathway">
    <text evidence="1">Amino-acid biosynthesis; L-isoleucine biosynthesis; 2-oxobutanoate from pyruvate: step 1/3.</text>
</comment>
<dbReference type="EMBL" id="CP047593">
    <property type="protein sequence ID" value="QHI70229.1"/>
    <property type="molecule type" value="Genomic_DNA"/>
</dbReference>
<evidence type="ECO:0000256" key="9">
    <source>
        <dbReference type="RuleBase" id="RU003523"/>
    </source>
</evidence>
<keyword evidence="3" id="KW-0028">Amino-acid biosynthesis</keyword>
<dbReference type="AlphaFoldDB" id="A0A6P1M5Z5"/>
<reference evidence="11 12" key="1">
    <citation type="submission" date="2020-01" db="EMBL/GenBank/DDBJ databases">
        <title>Ponticoccus aerotolerans gen. nov., sp. nov., an anaerobic bacterium and proposal of Ponticoccusceae fam. nov., Ponticoccusles ord. nov. and Ponticoccuse classis nov. in the phylum Kiritimatiellaeota.</title>
        <authorList>
            <person name="Zhou L.Y."/>
            <person name="Du Z.J."/>
        </authorList>
    </citation>
    <scope>NUCLEOTIDE SEQUENCE [LARGE SCALE GENOMIC DNA]</scope>
    <source>
        <strain evidence="11 12">S-5007</strain>
    </source>
</reference>
<gene>
    <name evidence="11" type="ORF">GT409_12520</name>
</gene>
<keyword evidence="5 9" id="KW-0808">Transferase</keyword>
<comment type="catalytic activity">
    <reaction evidence="7">
        <text>pyruvate + acetyl-CoA + H2O = (3R)-citramalate + CoA + H(+)</text>
        <dbReference type="Rhea" id="RHEA:19045"/>
        <dbReference type="ChEBI" id="CHEBI:15361"/>
        <dbReference type="ChEBI" id="CHEBI:15377"/>
        <dbReference type="ChEBI" id="CHEBI:15378"/>
        <dbReference type="ChEBI" id="CHEBI:30934"/>
        <dbReference type="ChEBI" id="CHEBI:57287"/>
        <dbReference type="ChEBI" id="CHEBI:57288"/>
        <dbReference type="EC" id="2.3.3.21"/>
    </reaction>
</comment>
<dbReference type="PROSITE" id="PS00815">
    <property type="entry name" value="AIPM_HOMOCIT_SYNTH_1"/>
    <property type="match status" value="1"/>
</dbReference>
<feature type="domain" description="Pyruvate carboxyltransferase" evidence="10">
    <location>
        <begin position="6"/>
        <end position="272"/>
    </location>
</feature>
<evidence type="ECO:0000256" key="5">
    <source>
        <dbReference type="ARBA" id="ARBA00022679"/>
    </source>
</evidence>
<dbReference type="InterPro" id="IPR013785">
    <property type="entry name" value="Aldolase_TIM"/>
</dbReference>
<dbReference type="CDD" id="cd07941">
    <property type="entry name" value="DRE_TIM_LeuA3"/>
    <property type="match status" value="1"/>
</dbReference>
<protein>
    <recommendedName>
        <fullName evidence="8">Citramalate synthase</fullName>
        <ecNumber evidence="8">2.3.3.21</ecNumber>
    </recommendedName>
</protein>
<dbReference type="Pfam" id="PF22617">
    <property type="entry name" value="HCS_D2"/>
    <property type="match status" value="1"/>
</dbReference>
<dbReference type="GO" id="GO:0009098">
    <property type="term" value="P:L-leucine biosynthetic process"/>
    <property type="evidence" value="ECO:0007669"/>
    <property type="project" value="InterPro"/>
</dbReference>
<evidence type="ECO:0000256" key="7">
    <source>
        <dbReference type="ARBA" id="ARBA00048263"/>
    </source>
</evidence>
<evidence type="ECO:0000256" key="2">
    <source>
        <dbReference type="ARBA" id="ARBA00006154"/>
    </source>
</evidence>
<evidence type="ECO:0000256" key="3">
    <source>
        <dbReference type="ARBA" id="ARBA00022605"/>
    </source>
</evidence>
<dbReference type="UniPathway" id="UPA00047">
    <property type="reaction ID" value="UER00066"/>
</dbReference>
<dbReference type="Pfam" id="PF00682">
    <property type="entry name" value="HMGL-like"/>
    <property type="match status" value="1"/>
</dbReference>
<sequence length="529" mass="57923">MSVRNIAVYDTTLRDGAQAEGVSFSAVAKVQVAKRLDEFGITYIEGGFAASNPKDMEFFRLIKTVPLKHSKIAAFGSTRRANTAPEEDKGLAALLEADTPVCTIFGKSWLLHVTEVLHTTPEENLAMIADSVRFLKEHGKEVIYDAEHFYDGYKDDPEYAMAALKAAADAGADCLVLCETNGGALPEEVAQITKAVVDAFGIPVGVHTHNDGELGVANALAGVNVGAVHVQGTINGIGERVGNCNLSSVIPNLMLKMNLECLPNAKNLKQLRALSQFVYEQANMRPLTKQPFVGESAFAHKAGMHVDGVRKVSQSFEHINPELVGNQRRILISELSGASNVFLKAIEMGLEVDRKSPEVKKVLKQLEQMEKEGYEYESADASFQMLIKKVLKKHKPFFDLEGFRVINERHDPEEGCLSEATVKLRVGDDVEFTVGEGDGPVDALNQALRKALVRFYPVIADVVLKDYSVRILDPEEATAAKTRVLIESGDGSNTWGTVGVSENIIEASWEALVDSVEYKLFLEEEKNKN</sequence>
<dbReference type="SMART" id="SM00917">
    <property type="entry name" value="LeuA_dimer"/>
    <property type="match status" value="1"/>
</dbReference>
<dbReference type="RefSeq" id="WP_160629407.1">
    <property type="nucleotide sequence ID" value="NZ_CP047593.1"/>
</dbReference>
<keyword evidence="4" id="KW-0412">Isoleucine biosynthesis</keyword>
<dbReference type="Gene3D" id="3.30.160.270">
    <property type="match status" value="1"/>
</dbReference>
<name>A0A6P1M5Z5_9BACT</name>
<dbReference type="EC" id="2.3.3.21" evidence="8"/>
<dbReference type="Pfam" id="PF08502">
    <property type="entry name" value="LeuA_dimer"/>
    <property type="match status" value="1"/>
</dbReference>
<dbReference type="Gene3D" id="3.20.20.70">
    <property type="entry name" value="Aldolase class I"/>
    <property type="match status" value="1"/>
</dbReference>
<evidence type="ECO:0000256" key="4">
    <source>
        <dbReference type="ARBA" id="ARBA00022624"/>
    </source>
</evidence>
<dbReference type="InterPro" id="IPR054691">
    <property type="entry name" value="LeuA/HCS_post-cat"/>
</dbReference>
<dbReference type="InterPro" id="IPR000891">
    <property type="entry name" value="PYR_CT"/>
</dbReference>
<dbReference type="InterPro" id="IPR005675">
    <property type="entry name" value="Citramal_synthase"/>
</dbReference>
<dbReference type="InterPro" id="IPR013709">
    <property type="entry name" value="2-isopropylmalate_synth_dimer"/>
</dbReference>
<keyword evidence="12" id="KW-1185">Reference proteome</keyword>
<dbReference type="InterPro" id="IPR002034">
    <property type="entry name" value="AIPM/Hcit_synth_CS"/>
</dbReference>
<dbReference type="PANTHER" id="PTHR43538:SF1">
    <property type="entry name" value="(R)-CITRAMALATE SYNTHASE"/>
    <property type="match status" value="1"/>
</dbReference>
<dbReference type="PROSITE" id="PS50991">
    <property type="entry name" value="PYR_CT"/>
    <property type="match status" value="1"/>
</dbReference>
<organism evidence="11 12">
    <name type="scientific">Tichowtungia aerotolerans</name>
    <dbReference type="NCBI Taxonomy" id="2697043"/>
    <lineage>
        <taxon>Bacteria</taxon>
        <taxon>Pseudomonadati</taxon>
        <taxon>Kiritimatiellota</taxon>
        <taxon>Tichowtungiia</taxon>
        <taxon>Tichowtungiales</taxon>
        <taxon>Tichowtungiaceae</taxon>
        <taxon>Tichowtungia</taxon>
    </lineage>
</organism>
<dbReference type="GO" id="GO:0043714">
    <property type="term" value="F:(R)-citramalate synthase activity"/>
    <property type="evidence" value="ECO:0007669"/>
    <property type="project" value="UniProtKB-UniRule"/>
</dbReference>
<dbReference type="KEGG" id="taer:GT409_12520"/>
<dbReference type="SUPFAM" id="SSF110921">
    <property type="entry name" value="2-isopropylmalate synthase LeuA, allosteric (dimerisation) domain"/>
    <property type="match status" value="1"/>
</dbReference>
<dbReference type="SUPFAM" id="SSF51569">
    <property type="entry name" value="Aldolase"/>
    <property type="match status" value="1"/>
</dbReference>
<evidence type="ECO:0000313" key="12">
    <source>
        <dbReference type="Proteomes" id="UP000464954"/>
    </source>
</evidence>
<evidence type="ECO:0000256" key="1">
    <source>
        <dbReference type="ARBA" id="ARBA00004743"/>
    </source>
</evidence>
<dbReference type="GO" id="GO:0009097">
    <property type="term" value="P:isoleucine biosynthetic process"/>
    <property type="evidence" value="ECO:0007669"/>
    <property type="project" value="UniProtKB-UniRule"/>
</dbReference>
<dbReference type="NCBIfam" id="TIGR00977">
    <property type="entry name" value="citramal_synth"/>
    <property type="match status" value="1"/>
</dbReference>
<dbReference type="Proteomes" id="UP000464954">
    <property type="component" value="Chromosome"/>
</dbReference>
<evidence type="ECO:0000256" key="6">
    <source>
        <dbReference type="ARBA" id="ARBA00023304"/>
    </source>
</evidence>
<dbReference type="GO" id="GO:0003852">
    <property type="term" value="F:2-isopropylmalate synthase activity"/>
    <property type="evidence" value="ECO:0007669"/>
    <property type="project" value="InterPro"/>
</dbReference>
<dbReference type="InterPro" id="IPR036230">
    <property type="entry name" value="LeuA_allosteric_dom_sf"/>
</dbReference>